<dbReference type="Pfam" id="PF00098">
    <property type="entry name" value="zf-CCHC"/>
    <property type="match status" value="1"/>
</dbReference>
<dbReference type="PANTHER" id="PTHR35046">
    <property type="entry name" value="ZINC KNUCKLE (CCHC-TYPE) FAMILY PROTEIN"/>
    <property type="match status" value="1"/>
</dbReference>
<dbReference type="InterPro" id="IPR043128">
    <property type="entry name" value="Rev_trsase/Diguanyl_cyclase"/>
</dbReference>
<dbReference type="InterPro" id="IPR000477">
    <property type="entry name" value="RT_dom"/>
</dbReference>
<dbReference type="PANTHER" id="PTHR35046:SF9">
    <property type="entry name" value="RNA-DIRECTED DNA POLYMERASE"/>
    <property type="match status" value="1"/>
</dbReference>
<dbReference type="Proteomes" id="UP000257109">
    <property type="component" value="Unassembled WGS sequence"/>
</dbReference>
<dbReference type="InterPro" id="IPR043502">
    <property type="entry name" value="DNA/RNA_pol_sf"/>
</dbReference>
<dbReference type="InterPro" id="IPR001878">
    <property type="entry name" value="Znf_CCHC"/>
</dbReference>
<dbReference type="Pfam" id="PF24626">
    <property type="entry name" value="SH3_Tf2-1"/>
    <property type="match status" value="1"/>
</dbReference>
<dbReference type="OrthoDB" id="532959at2759"/>
<dbReference type="EMBL" id="QJKJ01006628">
    <property type="protein sequence ID" value="RDX86055.1"/>
    <property type="molecule type" value="Genomic_DNA"/>
</dbReference>
<dbReference type="AlphaFoldDB" id="A0A371G694"/>
<feature type="domain" description="CCHC-type" evidence="2">
    <location>
        <begin position="105"/>
        <end position="121"/>
    </location>
</feature>
<accession>A0A371G694</accession>
<evidence type="ECO:0000256" key="1">
    <source>
        <dbReference type="SAM" id="MobiDB-lite"/>
    </source>
</evidence>
<dbReference type="Gene3D" id="3.30.70.270">
    <property type="match status" value="1"/>
</dbReference>
<dbReference type="GO" id="GO:0003676">
    <property type="term" value="F:nucleic acid binding"/>
    <property type="evidence" value="ECO:0007669"/>
    <property type="project" value="InterPro"/>
</dbReference>
<dbReference type="InterPro" id="IPR056924">
    <property type="entry name" value="SH3_Tf2-1"/>
</dbReference>
<keyword evidence="4" id="KW-1185">Reference proteome</keyword>
<reference evidence="3" key="1">
    <citation type="submission" date="2018-05" db="EMBL/GenBank/DDBJ databases">
        <title>Draft genome of Mucuna pruriens seed.</title>
        <authorList>
            <person name="Nnadi N.E."/>
            <person name="Vos R."/>
            <person name="Hasami M.H."/>
            <person name="Devisetty U.K."/>
            <person name="Aguiy J.C."/>
        </authorList>
    </citation>
    <scope>NUCLEOTIDE SEQUENCE [LARGE SCALE GENOMIC DNA]</scope>
    <source>
        <strain evidence="3">JCA_2017</strain>
    </source>
</reference>
<dbReference type="Pfam" id="PF00078">
    <property type="entry name" value="RVT_1"/>
    <property type="match status" value="1"/>
</dbReference>
<sequence length="508" mass="58818">MTRANVEEDHETIMARFIGGLKKEIVDVHYMETEDLLYKAIQVDRQLKSKSSSKFTSSSSSSWRSNWKNNKAVTNPKEDVIVKYLNTPPKGKTDTDTSYRSHDIKCFRCQEVEHIASQCSNKRAMIMMDNEEVESESLSDNEMPPLEDCSDMEEFTDLFPDEVSHGLPSLRGIEHQIDLIPGCPIPNRPAYRTNPEETKEIQKQVNELLQKGFVRESLSPCSVPVILVLKKDRTWRMCVDSRAINKITVKYKYSIPRLDDMLDELFGSCVFTKIDLNGGYNQIRMQEGDEWKTTFKTKYDLYVWLVMPFGLTNAPNTFMSLKGISVDEEKVKAIRECPTPKNANEKAKFVRELHAKVRANIEKRNRQYVRQANKGRVMIFELGDCVWVHRQKERFPTQRKYKLYPRGDATFQVLERINDNVYKLDLSTTYGKEFNLRTNPFEEGGNDRNPTNKAKDPLYDTRSPMTRSKTKMRKQSLQGLSLKIKESLDQSQLEAAPKQVTLLQVDED</sequence>
<comment type="caution">
    <text evidence="3">The sequence shown here is derived from an EMBL/GenBank/DDBJ whole genome shotgun (WGS) entry which is preliminary data.</text>
</comment>
<feature type="region of interest" description="Disordered" evidence="1">
    <location>
        <begin position="49"/>
        <end position="69"/>
    </location>
</feature>
<dbReference type="SMART" id="SM00343">
    <property type="entry name" value="ZnF_C2HC"/>
    <property type="match status" value="1"/>
</dbReference>
<organism evidence="3 4">
    <name type="scientific">Mucuna pruriens</name>
    <name type="common">Velvet bean</name>
    <name type="synonym">Dolichos pruriens</name>
    <dbReference type="NCBI Taxonomy" id="157652"/>
    <lineage>
        <taxon>Eukaryota</taxon>
        <taxon>Viridiplantae</taxon>
        <taxon>Streptophyta</taxon>
        <taxon>Embryophyta</taxon>
        <taxon>Tracheophyta</taxon>
        <taxon>Spermatophyta</taxon>
        <taxon>Magnoliopsida</taxon>
        <taxon>eudicotyledons</taxon>
        <taxon>Gunneridae</taxon>
        <taxon>Pentapetalae</taxon>
        <taxon>rosids</taxon>
        <taxon>fabids</taxon>
        <taxon>Fabales</taxon>
        <taxon>Fabaceae</taxon>
        <taxon>Papilionoideae</taxon>
        <taxon>50 kb inversion clade</taxon>
        <taxon>NPAAA clade</taxon>
        <taxon>indigoferoid/millettioid clade</taxon>
        <taxon>Phaseoleae</taxon>
        <taxon>Mucuna</taxon>
    </lineage>
</organism>
<proteinExistence type="predicted"/>
<dbReference type="GO" id="GO:0008270">
    <property type="term" value="F:zinc ion binding"/>
    <property type="evidence" value="ECO:0007669"/>
    <property type="project" value="InterPro"/>
</dbReference>
<dbReference type="SUPFAM" id="SSF57756">
    <property type="entry name" value="Retrovirus zinc finger-like domains"/>
    <property type="match status" value="1"/>
</dbReference>
<gene>
    <name evidence="3" type="ORF">CR513_32665</name>
</gene>
<dbReference type="InterPro" id="IPR036875">
    <property type="entry name" value="Znf_CCHC_sf"/>
</dbReference>
<evidence type="ECO:0000313" key="4">
    <source>
        <dbReference type="Proteomes" id="UP000257109"/>
    </source>
</evidence>
<dbReference type="CDD" id="cd01647">
    <property type="entry name" value="RT_LTR"/>
    <property type="match status" value="1"/>
</dbReference>
<feature type="non-terminal residue" evidence="3">
    <location>
        <position position="1"/>
    </location>
</feature>
<dbReference type="SUPFAM" id="SSF56672">
    <property type="entry name" value="DNA/RNA polymerases"/>
    <property type="match status" value="1"/>
</dbReference>
<evidence type="ECO:0000259" key="2">
    <source>
        <dbReference type="SMART" id="SM00343"/>
    </source>
</evidence>
<feature type="region of interest" description="Disordered" evidence="1">
    <location>
        <begin position="436"/>
        <end position="477"/>
    </location>
</feature>
<protein>
    <recommendedName>
        <fullName evidence="2">CCHC-type domain-containing protein</fullName>
    </recommendedName>
</protein>
<name>A0A371G694_MUCPR</name>
<dbReference type="Gene3D" id="3.10.10.10">
    <property type="entry name" value="HIV Type 1 Reverse Transcriptase, subunit A, domain 1"/>
    <property type="match status" value="1"/>
</dbReference>
<evidence type="ECO:0000313" key="3">
    <source>
        <dbReference type="EMBL" id="RDX86055.1"/>
    </source>
</evidence>